<name>A0AAP0QPJ3_9ROSI</name>
<evidence type="ECO:0000256" key="1">
    <source>
        <dbReference type="SAM" id="MobiDB-lite"/>
    </source>
</evidence>
<accession>A0AAP0QPJ3</accession>
<feature type="compositionally biased region" description="Basic residues" evidence="1">
    <location>
        <begin position="36"/>
        <end position="47"/>
    </location>
</feature>
<gene>
    <name evidence="2" type="ORF">WN944_006307</name>
</gene>
<proteinExistence type="predicted"/>
<reference evidence="2 3" key="1">
    <citation type="submission" date="2024-05" db="EMBL/GenBank/DDBJ databases">
        <title>Haplotype-resolved chromosome-level genome assembly of Huyou (Citrus changshanensis).</title>
        <authorList>
            <person name="Miao C."/>
            <person name="Chen W."/>
            <person name="Wu Y."/>
            <person name="Wang L."/>
            <person name="Zhao S."/>
            <person name="Grierson D."/>
            <person name="Xu C."/>
            <person name="Chen K."/>
        </authorList>
    </citation>
    <scope>NUCLEOTIDE SEQUENCE [LARGE SCALE GENOMIC DNA]</scope>
    <source>
        <strain evidence="2">01-14</strain>
        <tissue evidence="2">Leaf</tissue>
    </source>
</reference>
<comment type="caution">
    <text evidence="2">The sequence shown here is derived from an EMBL/GenBank/DDBJ whole genome shotgun (WGS) entry which is preliminary data.</text>
</comment>
<organism evidence="2 3">
    <name type="scientific">Citrus x changshan-huyou</name>
    <dbReference type="NCBI Taxonomy" id="2935761"/>
    <lineage>
        <taxon>Eukaryota</taxon>
        <taxon>Viridiplantae</taxon>
        <taxon>Streptophyta</taxon>
        <taxon>Embryophyta</taxon>
        <taxon>Tracheophyta</taxon>
        <taxon>Spermatophyta</taxon>
        <taxon>Magnoliopsida</taxon>
        <taxon>eudicotyledons</taxon>
        <taxon>Gunneridae</taxon>
        <taxon>Pentapetalae</taxon>
        <taxon>rosids</taxon>
        <taxon>malvids</taxon>
        <taxon>Sapindales</taxon>
        <taxon>Rutaceae</taxon>
        <taxon>Aurantioideae</taxon>
        <taxon>Citrus</taxon>
    </lineage>
</organism>
<dbReference type="AlphaFoldDB" id="A0AAP0QPJ3"/>
<protein>
    <submittedName>
        <fullName evidence="2">Uncharacterized protein</fullName>
    </submittedName>
</protein>
<evidence type="ECO:0000313" key="3">
    <source>
        <dbReference type="Proteomes" id="UP001428341"/>
    </source>
</evidence>
<dbReference type="EMBL" id="JBCGBO010000003">
    <property type="protein sequence ID" value="KAK9214318.1"/>
    <property type="molecule type" value="Genomic_DNA"/>
</dbReference>
<dbReference type="Proteomes" id="UP001428341">
    <property type="component" value="Unassembled WGS sequence"/>
</dbReference>
<keyword evidence="3" id="KW-1185">Reference proteome</keyword>
<sequence length="59" mass="6260">MAPPPVSGGDQAPPTFPHPIGDLPLAQQPPSQPHAHSNRKPRTRSRCKIQPLDPPAVIG</sequence>
<feature type="region of interest" description="Disordered" evidence="1">
    <location>
        <begin position="1"/>
        <end position="59"/>
    </location>
</feature>
<evidence type="ECO:0000313" key="2">
    <source>
        <dbReference type="EMBL" id="KAK9214318.1"/>
    </source>
</evidence>